<comment type="caution">
    <text evidence="1">The sequence shown here is derived from an EMBL/GenBank/DDBJ whole genome shotgun (WGS) entry which is preliminary data.</text>
</comment>
<dbReference type="RefSeq" id="WP_123722096.1">
    <property type="nucleotide sequence ID" value="NZ_MOBN01000040.1"/>
</dbReference>
<gene>
    <name evidence="1" type="ORF">BK663_22305</name>
</gene>
<accession>A0A423IDA7</accession>
<evidence type="ECO:0000313" key="1">
    <source>
        <dbReference type="EMBL" id="RON23470.1"/>
    </source>
</evidence>
<dbReference type="EMBL" id="MOBN01000040">
    <property type="protein sequence ID" value="RON23470.1"/>
    <property type="molecule type" value="Genomic_DNA"/>
</dbReference>
<protein>
    <submittedName>
        <fullName evidence="1">Uncharacterized protein</fullName>
    </submittedName>
</protein>
<dbReference type="AlphaFoldDB" id="A0A423IDA7"/>
<proteinExistence type="predicted"/>
<name>A0A423IDA7_9PSED</name>
<organism evidence="1 2">
    <name type="scientific">Pseudomonas lini</name>
    <dbReference type="NCBI Taxonomy" id="163011"/>
    <lineage>
        <taxon>Bacteria</taxon>
        <taxon>Pseudomonadati</taxon>
        <taxon>Pseudomonadota</taxon>
        <taxon>Gammaproteobacteria</taxon>
        <taxon>Pseudomonadales</taxon>
        <taxon>Pseudomonadaceae</taxon>
        <taxon>Pseudomonas</taxon>
    </lineage>
</organism>
<sequence>MTESAYNPSMSIQVAYLKEALELHVLEVPDIVRWADEEINGQASPPYELIELALMGKSNRFDTASQLLRVVTPSMSSAEILPYVLAAAHKKLLDAPDFGKVLAEGMYRSWIKANCNFPDALSPCGYFDDAYSLAESGTFGTIDQINRELLEFTAGFLSWIWPARVAVR</sequence>
<evidence type="ECO:0000313" key="2">
    <source>
        <dbReference type="Proteomes" id="UP000284168"/>
    </source>
</evidence>
<dbReference type="Proteomes" id="UP000284168">
    <property type="component" value="Unassembled WGS sequence"/>
</dbReference>
<reference evidence="1 2" key="1">
    <citation type="submission" date="2016-10" db="EMBL/GenBank/DDBJ databases">
        <title>Comparative genome analysis of multiple Pseudomonas spp. focuses on biocontrol and plant growth promoting traits.</title>
        <authorList>
            <person name="Tao X.-Y."/>
            <person name="Taylor C.G."/>
        </authorList>
    </citation>
    <scope>NUCLEOTIDE SEQUENCE [LARGE SCALE GENOMIC DNA]</scope>
    <source>
        <strain evidence="1 2">48C10</strain>
    </source>
</reference>